<accession>A0A0F9DNE9</accession>
<name>A0A0F9DNE9_9ZZZZ</name>
<feature type="non-terminal residue" evidence="1">
    <location>
        <position position="573"/>
    </location>
</feature>
<sequence>MGELIILVPKRKVAGYIGAGSDALANMVNHVASSLTIPGSVPTGDTVDYWNVIRELRIPRGTDKFRGSGSGEQTSTFYPSLDGYVFDNGNQSLTWSAIVAEPGTTANDFANPTTIMNISAKPGEADKWMTLYRSIFLFSISSLPQNISISSAVFSVWGSAKVDSAGIAPDINVYGSNPASTSALVGGDFDSLGATAFCDTPITYAGWDTAGYNDFTLNAAGLAAIVNRGITKFGLRNANYDVAEENDPGNHAPNWTSGTGATLQSYMVEQGGGRRPKLVVTYIDLAGAGATWNEGSNLRSFDENAIERKYIHTDDVDDTPVNGETEFPISSNWSFDHVAAADPHVGYVLESLLDAKGDLYVASADNTPVKLTVGANNEYLVAASGETTGQKWQTIPATDVEVSELSTATYDDVQDYENFFGDRTILTGGAISDNGDGTLTVAAGTAWAKETDSDTAVGKFFDFSADNSVALTDVTTNYIYLDYNGGTPQIVVATSILTHGFKQDHVLVGTSFRDGVISHFHHVDTVGIGRMGRVDMHHREEHAVHRVDGIVTSSVGTRNLSITAGVLYEGISR</sequence>
<protein>
    <submittedName>
        <fullName evidence="1">Uncharacterized protein</fullName>
    </submittedName>
</protein>
<reference evidence="1" key="1">
    <citation type="journal article" date="2015" name="Nature">
        <title>Complex archaea that bridge the gap between prokaryotes and eukaryotes.</title>
        <authorList>
            <person name="Spang A."/>
            <person name="Saw J.H."/>
            <person name="Jorgensen S.L."/>
            <person name="Zaremba-Niedzwiedzka K."/>
            <person name="Martijn J."/>
            <person name="Lind A.E."/>
            <person name="van Eijk R."/>
            <person name="Schleper C."/>
            <person name="Guy L."/>
            <person name="Ettema T.J."/>
        </authorList>
    </citation>
    <scope>NUCLEOTIDE SEQUENCE</scope>
</reference>
<proteinExistence type="predicted"/>
<dbReference type="AlphaFoldDB" id="A0A0F9DNE9"/>
<comment type="caution">
    <text evidence="1">The sequence shown here is derived from an EMBL/GenBank/DDBJ whole genome shotgun (WGS) entry which is preliminary data.</text>
</comment>
<organism evidence="1">
    <name type="scientific">marine sediment metagenome</name>
    <dbReference type="NCBI Taxonomy" id="412755"/>
    <lineage>
        <taxon>unclassified sequences</taxon>
        <taxon>metagenomes</taxon>
        <taxon>ecological metagenomes</taxon>
    </lineage>
</organism>
<evidence type="ECO:0000313" key="1">
    <source>
        <dbReference type="EMBL" id="KKL55321.1"/>
    </source>
</evidence>
<gene>
    <name evidence="1" type="ORF">LCGC14_2256580</name>
</gene>
<dbReference type="EMBL" id="LAZR01030878">
    <property type="protein sequence ID" value="KKL55321.1"/>
    <property type="molecule type" value="Genomic_DNA"/>
</dbReference>